<sequence length="756" mass="83762">MDSTLPSGISAEEALAPRRKLRKGTHSCTECKRRKIRCFFHPSSPAACIECQRKDLPCISQDLLDVSLPGTQELKDRLKRVEQMLEGITESLSTSNLSGTDQQQVATDSHLATAARVSESQRLIDGDHQDLGSGRPGQSAITPDISHCSQSLSENLASADLCFAEPGYEDTCRALHVAFPSQHDTKILFNAAKPEIFLQAHVIPYQEIFGDKSMRTIAMLSVHPTVTVHPVILARKLLHLALCVQQLDPSFDTSALQDGGNLVQNMHRYYQLASTVVTCHDDLLDSMEGLECLVCEAMYLVNKGDLRRALVCLRRCCTLSQLMGLHRGGSRQAMPKKLDPATAIDCRFIWSHIAYFERYVSLLLGMPTTITSARFGSEARLPHQIDAEWFERTQADICDSVIARFQQRDYDPHTTRRIDGMLDKLANAMPTSWWNPIHLRPGMGLNEMLERMLSAMMQIIHYNMLTVLHLPHLFQAAGTNEPGHTEDVDPEHSRDTCLYASREVLRRYVGFRSWVRVVYCCRPVDFCAFTAIMTLLLSGMLSQQQQPKGQEVGRSKPHDHHHHHQRVGDRALVEQTLQMLEELNALNGDELTREIIRLTRALVELANYAATDDDAGGAGLHYTCRLATPDEEDALSCGGAGDGGAAPQLYLSIPYFGVVKLESEASFSNATAPGVSPTPLPQSVHSQPGQEVSGALSLSSVFHMAGITEEDPSDFCLDVPMPDMMAGSEEWAFQGVDTTFFDSLMGGGTFPDFPWP</sequence>
<keyword evidence="1" id="KW-0479">Metal-binding</keyword>
<reference evidence="7 8" key="1">
    <citation type="journal article" date="2024" name="IMA Fungus">
        <title>Apiospora arundinis, a panoply of carbohydrate-active enzymes and secondary metabolites.</title>
        <authorList>
            <person name="Sorensen T."/>
            <person name="Petersen C."/>
            <person name="Muurmann A.T."/>
            <person name="Christiansen J.V."/>
            <person name="Brundto M.L."/>
            <person name="Overgaard C.K."/>
            <person name="Boysen A.T."/>
            <person name="Wollenberg R.D."/>
            <person name="Larsen T.O."/>
            <person name="Sorensen J.L."/>
            <person name="Nielsen K.L."/>
            <person name="Sondergaard T.E."/>
        </authorList>
    </citation>
    <scope>NUCLEOTIDE SEQUENCE [LARGE SCALE GENOMIC DNA]</scope>
    <source>
        <strain evidence="7 8">AAU 773</strain>
    </source>
</reference>
<dbReference type="PROSITE" id="PS50048">
    <property type="entry name" value="ZN2_CY6_FUNGAL_2"/>
    <property type="match status" value="1"/>
</dbReference>
<keyword evidence="3" id="KW-0804">Transcription</keyword>
<evidence type="ECO:0000256" key="4">
    <source>
        <dbReference type="ARBA" id="ARBA00023242"/>
    </source>
</evidence>
<evidence type="ECO:0000256" key="3">
    <source>
        <dbReference type="ARBA" id="ARBA00023163"/>
    </source>
</evidence>
<evidence type="ECO:0000256" key="5">
    <source>
        <dbReference type="SAM" id="MobiDB-lite"/>
    </source>
</evidence>
<feature type="compositionally biased region" description="Polar residues" evidence="5">
    <location>
        <begin position="681"/>
        <end position="690"/>
    </location>
</feature>
<feature type="domain" description="Zn(2)-C6 fungal-type" evidence="6">
    <location>
        <begin position="27"/>
        <end position="60"/>
    </location>
</feature>
<dbReference type="CDD" id="cd00067">
    <property type="entry name" value="GAL4"/>
    <property type="match status" value="1"/>
</dbReference>
<feature type="region of interest" description="Disordered" evidence="5">
    <location>
        <begin position="546"/>
        <end position="568"/>
    </location>
</feature>
<protein>
    <recommendedName>
        <fullName evidence="6">Zn(2)-C6 fungal-type domain-containing protein</fullName>
    </recommendedName>
</protein>
<evidence type="ECO:0000313" key="7">
    <source>
        <dbReference type="EMBL" id="KAK8877538.1"/>
    </source>
</evidence>
<gene>
    <name evidence="7" type="ORF">PGQ11_002484</name>
</gene>
<evidence type="ECO:0000313" key="8">
    <source>
        <dbReference type="Proteomes" id="UP001390339"/>
    </source>
</evidence>
<keyword evidence="4" id="KW-0539">Nucleus</keyword>
<feature type="region of interest" description="Disordered" evidence="5">
    <location>
        <begin position="670"/>
        <end position="690"/>
    </location>
</feature>
<evidence type="ECO:0000256" key="1">
    <source>
        <dbReference type="ARBA" id="ARBA00022723"/>
    </source>
</evidence>
<dbReference type="Pfam" id="PF00172">
    <property type="entry name" value="Zn_clus"/>
    <property type="match status" value="1"/>
</dbReference>
<organism evidence="7 8">
    <name type="scientific">Apiospora arundinis</name>
    <dbReference type="NCBI Taxonomy" id="335852"/>
    <lineage>
        <taxon>Eukaryota</taxon>
        <taxon>Fungi</taxon>
        <taxon>Dikarya</taxon>
        <taxon>Ascomycota</taxon>
        <taxon>Pezizomycotina</taxon>
        <taxon>Sordariomycetes</taxon>
        <taxon>Xylariomycetidae</taxon>
        <taxon>Amphisphaeriales</taxon>
        <taxon>Apiosporaceae</taxon>
        <taxon>Apiospora</taxon>
    </lineage>
</organism>
<dbReference type="PANTHER" id="PTHR47840">
    <property type="entry name" value="ZN(II)2CYS6 TRANSCRIPTION FACTOR (EUROFUNG)-RELATED"/>
    <property type="match status" value="1"/>
</dbReference>
<dbReference type="Gene3D" id="4.10.240.10">
    <property type="entry name" value="Zn(2)-C6 fungal-type DNA-binding domain"/>
    <property type="match status" value="1"/>
</dbReference>
<comment type="caution">
    <text evidence="7">The sequence shown here is derived from an EMBL/GenBank/DDBJ whole genome shotgun (WGS) entry which is preliminary data.</text>
</comment>
<dbReference type="SMART" id="SM00066">
    <property type="entry name" value="GAL4"/>
    <property type="match status" value="1"/>
</dbReference>
<dbReference type="EMBL" id="JAPCWZ010000002">
    <property type="protein sequence ID" value="KAK8877538.1"/>
    <property type="molecule type" value="Genomic_DNA"/>
</dbReference>
<dbReference type="Proteomes" id="UP001390339">
    <property type="component" value="Unassembled WGS sequence"/>
</dbReference>
<keyword evidence="2" id="KW-0805">Transcription regulation</keyword>
<dbReference type="PROSITE" id="PS00463">
    <property type="entry name" value="ZN2_CY6_FUNGAL_1"/>
    <property type="match status" value="1"/>
</dbReference>
<dbReference type="InterPro" id="IPR036864">
    <property type="entry name" value="Zn2-C6_fun-type_DNA-bd_sf"/>
</dbReference>
<dbReference type="SUPFAM" id="SSF57701">
    <property type="entry name" value="Zn2/Cys6 DNA-binding domain"/>
    <property type="match status" value="1"/>
</dbReference>
<dbReference type="CDD" id="cd12148">
    <property type="entry name" value="fungal_TF_MHR"/>
    <property type="match status" value="1"/>
</dbReference>
<keyword evidence="8" id="KW-1185">Reference proteome</keyword>
<evidence type="ECO:0000256" key="2">
    <source>
        <dbReference type="ARBA" id="ARBA00023015"/>
    </source>
</evidence>
<dbReference type="Pfam" id="PF04082">
    <property type="entry name" value="Fungal_trans"/>
    <property type="match status" value="1"/>
</dbReference>
<name>A0ABR2JJ63_9PEZI</name>
<dbReference type="SMART" id="SM00906">
    <property type="entry name" value="Fungal_trans"/>
    <property type="match status" value="1"/>
</dbReference>
<dbReference type="InterPro" id="IPR001138">
    <property type="entry name" value="Zn2Cys6_DnaBD"/>
</dbReference>
<dbReference type="InterPro" id="IPR007219">
    <property type="entry name" value="XnlR_reg_dom"/>
</dbReference>
<proteinExistence type="predicted"/>
<dbReference type="PANTHER" id="PTHR47840:SF1">
    <property type="entry name" value="ZN(II)2CYS6 TRANSCRIPTION FACTOR (EUROFUNG)"/>
    <property type="match status" value="1"/>
</dbReference>
<evidence type="ECO:0000259" key="6">
    <source>
        <dbReference type="PROSITE" id="PS50048"/>
    </source>
</evidence>
<accession>A0ABR2JJ63</accession>